<name>A0A7J6Q653_PEROL</name>
<evidence type="ECO:0000256" key="5">
    <source>
        <dbReference type="ARBA" id="ARBA00049274"/>
    </source>
</evidence>
<proteinExistence type="predicted"/>
<dbReference type="EMBL" id="JABANO010035347">
    <property type="protein sequence ID" value="KAF4703642.1"/>
    <property type="molecule type" value="Genomic_DNA"/>
</dbReference>
<evidence type="ECO:0000256" key="4">
    <source>
        <dbReference type="ARBA" id="ARBA00041448"/>
    </source>
</evidence>
<evidence type="ECO:0000256" key="6">
    <source>
        <dbReference type="SAM" id="MobiDB-lite"/>
    </source>
</evidence>
<dbReference type="GO" id="GO:0036064">
    <property type="term" value="C:ciliary basal body"/>
    <property type="evidence" value="ECO:0007669"/>
    <property type="project" value="TreeGrafter"/>
</dbReference>
<dbReference type="PROSITE" id="PS51221">
    <property type="entry name" value="TTL"/>
    <property type="match status" value="1"/>
</dbReference>
<keyword evidence="3" id="KW-0067">ATP-binding</keyword>
<evidence type="ECO:0000313" key="8">
    <source>
        <dbReference type="EMBL" id="KAF4745843.1"/>
    </source>
</evidence>
<dbReference type="PANTHER" id="PTHR12241:SF145">
    <property type="entry name" value="TUBULIN POLYGLUTAMYLASE TTLL5"/>
    <property type="match status" value="1"/>
</dbReference>
<evidence type="ECO:0000313" key="9">
    <source>
        <dbReference type="Proteomes" id="UP000553632"/>
    </source>
</evidence>
<comment type="catalytic activity">
    <reaction evidence="5">
        <text>L-glutamyl-[protein] + L-glutamate + ATP = gamma-L-glutamyl-L-glutamyl-[protein] + ADP + phosphate + H(+)</text>
        <dbReference type="Rhea" id="RHEA:60144"/>
        <dbReference type="Rhea" id="RHEA-COMP:10208"/>
        <dbReference type="Rhea" id="RHEA-COMP:15517"/>
        <dbReference type="ChEBI" id="CHEBI:15378"/>
        <dbReference type="ChEBI" id="CHEBI:29973"/>
        <dbReference type="ChEBI" id="CHEBI:29985"/>
        <dbReference type="ChEBI" id="CHEBI:30616"/>
        <dbReference type="ChEBI" id="CHEBI:43474"/>
        <dbReference type="ChEBI" id="CHEBI:143622"/>
        <dbReference type="ChEBI" id="CHEBI:456216"/>
    </reaction>
    <physiologicalReaction direction="left-to-right" evidence="5">
        <dbReference type="Rhea" id="RHEA:60145"/>
    </physiologicalReaction>
</comment>
<comment type="caution">
    <text evidence="7">The sequence shown here is derived from an EMBL/GenBank/DDBJ whole genome shotgun (WGS) entry which is preliminary data.</text>
</comment>
<dbReference type="Proteomes" id="UP000574390">
    <property type="component" value="Unassembled WGS sequence"/>
</dbReference>
<evidence type="ECO:0000313" key="7">
    <source>
        <dbReference type="EMBL" id="KAF4703642.1"/>
    </source>
</evidence>
<gene>
    <name evidence="8" type="ORF">FOZ62_028502</name>
    <name evidence="7" type="ORF">FOZ63_030144</name>
</gene>
<keyword evidence="2" id="KW-0547">Nucleotide-binding</keyword>
<feature type="non-terminal residue" evidence="7">
    <location>
        <position position="571"/>
    </location>
</feature>
<dbReference type="InterPro" id="IPR004344">
    <property type="entry name" value="TTL/TTLL_fam"/>
</dbReference>
<dbReference type="PANTHER" id="PTHR12241">
    <property type="entry name" value="TUBULIN POLYGLUTAMYLASE"/>
    <property type="match status" value="1"/>
</dbReference>
<feature type="region of interest" description="Disordered" evidence="6">
    <location>
        <begin position="523"/>
        <end position="550"/>
    </location>
</feature>
<accession>A0A7J6Q653</accession>
<sequence length="571" mass="63213">RYIADPYLIQGYKFDLRVYVLVTGFDPLRVYLYREGLTRLACSPFTVKTTEDLQNKYKHLTNYSICKSSKDYVENSDARVDNFGHKWSLSAFNKHCSCSDLNVQKLWGRIIDCVLKTLMASERFGHVGRSGIGSRTTHSCFELFGFDILLDSRLKPWIIEVNLSPSLVADTPLDRKIKAHLVCDILNLVGVPVSSPLGDSYQRYYGSSFASMLSRLPKPSGEGSPRSHGLDRAGGMSRRSGQKHDIDEKSFRALVQVLGELRRHAGHSVGTSGAKNNFIRIYPTPESSRRYRPMLSSQSQHTSLINDVLYGYPQMAGPRGCPRSPKPQSRVTRESQRSVVPTSIGVAIGDVRLSLLLLEYCERLCILLESLSPRSQATLVRAVQIWTKCQSLAAQVPSARPWHAPASAQDFVDAMRARLTSFALERLWPGHTRGATHPSIRAKCRRYVPAAVMKSPTGSNLLDGLAARSTTDIERELAGSGFSPAYSLVMVVAADPTALTSTATFFGSLRPWRVSADVLDSQRRSTALPAVPRSRSSASSAGRQRRPLGVPMERAQLGFPNAFGEDIDFEV</sequence>
<dbReference type="EMBL" id="JABANM010006490">
    <property type="protein sequence ID" value="KAF4745843.1"/>
    <property type="molecule type" value="Genomic_DNA"/>
</dbReference>
<feature type="compositionally biased region" description="Low complexity" evidence="6">
    <location>
        <begin position="529"/>
        <end position="542"/>
    </location>
</feature>
<dbReference type="GO" id="GO:0070740">
    <property type="term" value="F:tubulin-glutamic acid ligase activity"/>
    <property type="evidence" value="ECO:0007669"/>
    <property type="project" value="TreeGrafter"/>
</dbReference>
<feature type="region of interest" description="Disordered" evidence="6">
    <location>
        <begin position="216"/>
        <end position="245"/>
    </location>
</feature>
<dbReference type="Gene3D" id="3.30.470.20">
    <property type="entry name" value="ATP-grasp fold, B domain"/>
    <property type="match status" value="1"/>
</dbReference>
<protein>
    <recommendedName>
        <fullName evidence="4">Tubulin--tyrosine ligase-like protein 5</fullName>
    </recommendedName>
</protein>
<dbReference type="GO" id="GO:0005524">
    <property type="term" value="F:ATP binding"/>
    <property type="evidence" value="ECO:0007669"/>
    <property type="project" value="UniProtKB-KW"/>
</dbReference>
<dbReference type="SUPFAM" id="SSF56059">
    <property type="entry name" value="Glutathione synthetase ATP-binding domain-like"/>
    <property type="match status" value="1"/>
</dbReference>
<evidence type="ECO:0000256" key="1">
    <source>
        <dbReference type="ARBA" id="ARBA00022598"/>
    </source>
</evidence>
<keyword evidence="9" id="KW-1185">Reference proteome</keyword>
<dbReference type="GO" id="GO:0000226">
    <property type="term" value="P:microtubule cytoskeleton organization"/>
    <property type="evidence" value="ECO:0007669"/>
    <property type="project" value="TreeGrafter"/>
</dbReference>
<evidence type="ECO:0000256" key="3">
    <source>
        <dbReference type="ARBA" id="ARBA00022840"/>
    </source>
</evidence>
<evidence type="ECO:0000256" key="2">
    <source>
        <dbReference type="ARBA" id="ARBA00022741"/>
    </source>
</evidence>
<evidence type="ECO:0000313" key="10">
    <source>
        <dbReference type="Proteomes" id="UP000574390"/>
    </source>
</evidence>
<organism evidence="7 9">
    <name type="scientific">Perkinsus olseni</name>
    <name type="common">Perkinsus atlanticus</name>
    <dbReference type="NCBI Taxonomy" id="32597"/>
    <lineage>
        <taxon>Eukaryota</taxon>
        <taxon>Sar</taxon>
        <taxon>Alveolata</taxon>
        <taxon>Perkinsozoa</taxon>
        <taxon>Perkinsea</taxon>
        <taxon>Perkinsida</taxon>
        <taxon>Perkinsidae</taxon>
        <taxon>Perkinsus</taxon>
    </lineage>
</organism>
<dbReference type="Pfam" id="PF03133">
    <property type="entry name" value="TTL"/>
    <property type="match status" value="1"/>
</dbReference>
<keyword evidence="1" id="KW-0436">Ligase</keyword>
<reference evidence="9 10" key="1">
    <citation type="submission" date="2020-04" db="EMBL/GenBank/DDBJ databases">
        <title>Perkinsus olseni comparative genomics.</title>
        <authorList>
            <person name="Bogema D.R."/>
        </authorList>
    </citation>
    <scope>NUCLEOTIDE SEQUENCE [LARGE SCALE GENOMIC DNA]</scope>
    <source>
        <strain evidence="8">ATCC PRA-205</strain>
        <strain evidence="7 9">ATCC PRA-207</strain>
    </source>
</reference>
<dbReference type="GO" id="GO:0015631">
    <property type="term" value="F:tubulin binding"/>
    <property type="evidence" value="ECO:0007669"/>
    <property type="project" value="TreeGrafter"/>
</dbReference>
<dbReference type="Proteomes" id="UP000553632">
    <property type="component" value="Unassembled WGS sequence"/>
</dbReference>
<dbReference type="AlphaFoldDB" id="A0A7J6Q653"/>